<dbReference type="GO" id="GO:0015627">
    <property type="term" value="C:type II protein secretion system complex"/>
    <property type="evidence" value="ECO:0007669"/>
    <property type="project" value="TreeGrafter"/>
</dbReference>
<sequence length="298" mass="34473">MELKSHFTFNRNQRSGILLLLLLIISLLCIYWFADFSEEDTLDTSSAEIVAIQKELDSLRLVELENRKPKIYPFNPNYITDFKGYTLGMSNEEIDRLLKFRKEGKWINSIADFKKVTGVSDSLLDEISPHFKFPDWVNNPKPTSNFFVRKNENGFVEKPFNQKIDLNLATAEQLQEVNGIGEALSKRIIEQREKLNGFSNDSQLYAVYGLNDEVVKRTLNLFTVKEPREILKLNVNTASASDIATIPGISFDLAKKIWEYRTLREKITDFQELEKIEGMSESKLRLIQLYLSIEKSVK</sequence>
<dbReference type="OrthoDB" id="981124at2"/>
<evidence type="ECO:0000256" key="1">
    <source>
        <dbReference type="SAM" id="Phobius"/>
    </source>
</evidence>
<organism evidence="2 3">
    <name type="scientific">Aequorivita ciconiae</name>
    <dbReference type="NCBI Taxonomy" id="2494375"/>
    <lineage>
        <taxon>Bacteria</taxon>
        <taxon>Pseudomonadati</taxon>
        <taxon>Bacteroidota</taxon>
        <taxon>Flavobacteriia</taxon>
        <taxon>Flavobacteriales</taxon>
        <taxon>Flavobacteriaceae</taxon>
        <taxon>Aequorivita</taxon>
    </lineage>
</organism>
<keyword evidence="1" id="KW-0812">Transmembrane</keyword>
<keyword evidence="1" id="KW-1133">Transmembrane helix</keyword>
<dbReference type="InterPro" id="IPR051675">
    <property type="entry name" value="Endo/Exo/Phosphatase_dom_1"/>
</dbReference>
<protein>
    <submittedName>
        <fullName evidence="2">Helix-hairpin-helix domain-containing protein</fullName>
    </submittedName>
</protein>
<evidence type="ECO:0000313" key="3">
    <source>
        <dbReference type="Proteomes" id="UP000285517"/>
    </source>
</evidence>
<dbReference type="Proteomes" id="UP000285517">
    <property type="component" value="Chromosome"/>
</dbReference>
<keyword evidence="1" id="KW-0472">Membrane</keyword>
<dbReference type="SUPFAM" id="SSF47781">
    <property type="entry name" value="RuvA domain 2-like"/>
    <property type="match status" value="2"/>
</dbReference>
<dbReference type="InterPro" id="IPR010994">
    <property type="entry name" value="RuvA_2-like"/>
</dbReference>
<dbReference type="PANTHER" id="PTHR21180">
    <property type="entry name" value="ENDONUCLEASE/EXONUCLEASE/PHOSPHATASE FAMILY DOMAIN-CONTAINING PROTEIN 1"/>
    <property type="match status" value="1"/>
</dbReference>
<dbReference type="EMBL" id="CP034951">
    <property type="protein sequence ID" value="QAA82946.1"/>
    <property type="molecule type" value="Genomic_DNA"/>
</dbReference>
<proteinExistence type="predicted"/>
<dbReference type="AlphaFoldDB" id="A0A410G6Q3"/>
<dbReference type="KEGG" id="aev:EI546_15010"/>
<feature type="transmembrane region" description="Helical" evidence="1">
    <location>
        <begin position="16"/>
        <end position="34"/>
    </location>
</feature>
<dbReference type="Pfam" id="PF12836">
    <property type="entry name" value="HHH_3"/>
    <property type="match status" value="2"/>
</dbReference>
<accession>A0A410G6Q3</accession>
<gene>
    <name evidence="2" type="ORF">EI546_15010</name>
</gene>
<dbReference type="GO" id="GO:0015628">
    <property type="term" value="P:protein secretion by the type II secretion system"/>
    <property type="evidence" value="ECO:0007669"/>
    <property type="project" value="TreeGrafter"/>
</dbReference>
<keyword evidence="3" id="KW-1185">Reference proteome</keyword>
<dbReference type="RefSeq" id="WP_128251310.1">
    <property type="nucleotide sequence ID" value="NZ_CP034951.1"/>
</dbReference>
<dbReference type="PANTHER" id="PTHR21180:SF32">
    <property type="entry name" value="ENDONUCLEASE_EXONUCLEASE_PHOSPHATASE FAMILY DOMAIN-CONTAINING PROTEIN 1"/>
    <property type="match status" value="1"/>
</dbReference>
<evidence type="ECO:0000313" key="2">
    <source>
        <dbReference type="EMBL" id="QAA82946.1"/>
    </source>
</evidence>
<name>A0A410G6Q3_9FLAO</name>
<reference evidence="2 3" key="1">
    <citation type="submission" date="2019-01" db="EMBL/GenBank/DDBJ databases">
        <title>Complete genome sequencing of Aequorivita sp. H23M31.</title>
        <authorList>
            <person name="Bae J.-W."/>
        </authorList>
    </citation>
    <scope>NUCLEOTIDE SEQUENCE [LARGE SCALE GENOMIC DNA]</scope>
    <source>
        <strain evidence="2 3">H23M31</strain>
    </source>
</reference>
<dbReference type="Gene3D" id="1.10.150.320">
    <property type="entry name" value="Photosystem II 12 kDa extrinsic protein"/>
    <property type="match status" value="2"/>
</dbReference>